<evidence type="ECO:0000256" key="1">
    <source>
        <dbReference type="SAM" id="MobiDB-lite"/>
    </source>
</evidence>
<dbReference type="EMBL" id="GDHF01016242">
    <property type="protein sequence ID" value="JAI36072.1"/>
    <property type="molecule type" value="Transcribed_RNA"/>
</dbReference>
<feature type="compositionally biased region" description="Polar residues" evidence="1">
    <location>
        <begin position="687"/>
        <end position="697"/>
    </location>
</feature>
<dbReference type="Gene3D" id="3.80.10.10">
    <property type="entry name" value="Ribonuclease Inhibitor"/>
    <property type="match status" value="1"/>
</dbReference>
<accession>A0A0K8VB37</accession>
<name>A0A0K8VB37_BACLA</name>
<dbReference type="PANTHER" id="PTHR24114">
    <property type="entry name" value="LEUCINE RICH REPEAT FAMILY PROTEIN"/>
    <property type="match status" value="1"/>
</dbReference>
<dbReference type="SUPFAM" id="SSF52047">
    <property type="entry name" value="RNI-like"/>
    <property type="match status" value="1"/>
</dbReference>
<sequence>MEEAKAEVKTDFFNPIRMNTLGIPQEHDLLIAYDVYRPSLETRALKSEQGRTMYAEIFIENPKLGPLRDLCTSTLSQAYTPKQLPLLAEDPLKLRLYYDSLRLDLPLEECYDITDDKYWRRFVLSKNEYITLTFKKQYNWRSLGLSMKFVELVEACPAEYWPLDEMQPIAEKIKDYVEEMHIRKLQSMSERFFKEHIHLDDSEESESDSTDVESMTVTPRSTVPTLNEELGSEEEEVKSIRGKSKQLLAARETSTLDEISVVYKTEEELEWDRMYEEVMAERKERTRVLRETQQKRRAERQERQHVREMQKAATPLLVEEPVVGKKKKRKFRAKGVFDMVVEPPEEDEEYLVVDRRNLERQLKTVKKLVYPTRLCHHVSLRFLRFFDNLVNFTIEFRGPDMKRDFHERHLKFSYADIEGLAYGISFLQKLKIFRLRCSYMDARKLYILAKSLKCLQSIETIDFGYDCLDDDCGLGLFELFRHTNSIKSLELEHNLIGAHALHFLAIGLSQYGGQLEYLGLGGNPLGNRGLHELSTKVCATQNITHLNVRTAQMSQSAIICCIANEFLKHLPLRSLDLRAVPIGQQAGIEILKVLQFNTTIMHLDARDCQLDADLEIDIDIILKRNQYIAENPYLNDYTKATEEIDEYVNRIKNPILLRAIDAVEKRAECLKNRPPEFPPDVEENYDEQSQSATQRNIESISRSLSNVEPALLSPSSSAVDDLQNTPFVYDPNSFTEEEFLAHVYLPGPGERYYFFTEFQKLRLSQLT</sequence>
<gene>
    <name evidence="2" type="primary">Tcte1</name>
    <name evidence="2" type="ORF">c0_g1_i1</name>
</gene>
<feature type="region of interest" description="Disordered" evidence="1">
    <location>
        <begin position="199"/>
        <end position="221"/>
    </location>
</feature>
<dbReference type="PANTHER" id="PTHR24114:SF2">
    <property type="entry name" value="F-BOX DOMAIN-CONTAINING PROTEIN-RELATED"/>
    <property type="match status" value="1"/>
</dbReference>
<protein>
    <submittedName>
        <fullName evidence="2">T-complex-associated testis-expressed protein 1</fullName>
    </submittedName>
</protein>
<reference evidence="2" key="1">
    <citation type="submission" date="2015-06" db="EMBL/GenBank/DDBJ databases">
        <authorList>
            <person name="Hoefler B.C."/>
            <person name="Straight P.D."/>
        </authorList>
    </citation>
    <scope>NUCLEOTIDE SEQUENCE</scope>
</reference>
<proteinExistence type="predicted"/>
<organism evidence="2">
    <name type="scientific">Bactrocera latifrons</name>
    <name type="common">Malaysian fruit fly</name>
    <name type="synonym">Chaetodacus latifrons</name>
    <dbReference type="NCBI Taxonomy" id="174628"/>
    <lineage>
        <taxon>Eukaryota</taxon>
        <taxon>Metazoa</taxon>
        <taxon>Ecdysozoa</taxon>
        <taxon>Arthropoda</taxon>
        <taxon>Hexapoda</taxon>
        <taxon>Insecta</taxon>
        <taxon>Pterygota</taxon>
        <taxon>Neoptera</taxon>
        <taxon>Endopterygota</taxon>
        <taxon>Diptera</taxon>
        <taxon>Brachycera</taxon>
        <taxon>Muscomorpha</taxon>
        <taxon>Tephritoidea</taxon>
        <taxon>Tephritidae</taxon>
        <taxon>Bactrocera</taxon>
        <taxon>Bactrocera</taxon>
    </lineage>
</organism>
<dbReference type="InterPro" id="IPR032675">
    <property type="entry name" value="LRR_dom_sf"/>
</dbReference>
<dbReference type="InterPro" id="IPR052394">
    <property type="entry name" value="LRR-containing"/>
</dbReference>
<dbReference type="OrthoDB" id="341587at2759"/>
<evidence type="ECO:0000313" key="2">
    <source>
        <dbReference type="EMBL" id="JAI36072.1"/>
    </source>
</evidence>
<feature type="compositionally biased region" description="Acidic residues" evidence="1">
    <location>
        <begin position="201"/>
        <end position="211"/>
    </location>
</feature>
<feature type="region of interest" description="Disordered" evidence="1">
    <location>
        <begin position="671"/>
        <end position="697"/>
    </location>
</feature>
<dbReference type="AlphaFoldDB" id="A0A0K8VB37"/>